<dbReference type="GeneID" id="25300326"/>
<dbReference type="GO" id="GO:0005886">
    <property type="term" value="C:plasma membrane"/>
    <property type="evidence" value="ECO:0007669"/>
    <property type="project" value="TreeGrafter"/>
</dbReference>
<keyword evidence="4 7" id="KW-1133">Transmembrane helix</keyword>
<feature type="region of interest" description="Disordered" evidence="6">
    <location>
        <begin position="519"/>
        <end position="550"/>
    </location>
</feature>
<feature type="transmembrane region" description="Helical" evidence="7">
    <location>
        <begin position="95"/>
        <end position="116"/>
    </location>
</feature>
<dbReference type="Pfam" id="PF02133">
    <property type="entry name" value="Transp_cyt_pur"/>
    <property type="match status" value="1"/>
</dbReference>
<feature type="transmembrane region" description="Helical" evidence="7">
    <location>
        <begin position="365"/>
        <end position="382"/>
    </location>
</feature>
<feature type="transmembrane region" description="Helical" evidence="7">
    <location>
        <begin position="394"/>
        <end position="415"/>
    </location>
</feature>
<dbReference type="AlphaFoldDB" id="A0A0D2E5X0"/>
<gene>
    <name evidence="8" type="ORF">Z517_00836</name>
</gene>
<keyword evidence="9" id="KW-1185">Reference proteome</keyword>
<dbReference type="Proteomes" id="UP000053029">
    <property type="component" value="Unassembled WGS sequence"/>
</dbReference>
<feature type="transmembrane region" description="Helical" evidence="7">
    <location>
        <begin position="327"/>
        <end position="353"/>
    </location>
</feature>
<organism evidence="8 9">
    <name type="scientific">Fonsecaea pedrosoi CBS 271.37</name>
    <dbReference type="NCBI Taxonomy" id="1442368"/>
    <lineage>
        <taxon>Eukaryota</taxon>
        <taxon>Fungi</taxon>
        <taxon>Dikarya</taxon>
        <taxon>Ascomycota</taxon>
        <taxon>Pezizomycotina</taxon>
        <taxon>Eurotiomycetes</taxon>
        <taxon>Chaetothyriomycetidae</taxon>
        <taxon>Chaetothyriales</taxon>
        <taxon>Herpotrichiellaceae</taxon>
        <taxon>Fonsecaea</taxon>
    </lineage>
</organism>
<feature type="transmembrane region" description="Helical" evidence="7">
    <location>
        <begin position="193"/>
        <end position="215"/>
    </location>
</feature>
<dbReference type="RefSeq" id="XP_013289254.1">
    <property type="nucleotide sequence ID" value="XM_013433800.1"/>
</dbReference>
<dbReference type="NCBIfam" id="TIGR00800">
    <property type="entry name" value="ncs1"/>
    <property type="match status" value="1"/>
</dbReference>
<evidence type="ECO:0000256" key="3">
    <source>
        <dbReference type="ARBA" id="ARBA00022692"/>
    </source>
</evidence>
<feature type="transmembrane region" description="Helical" evidence="7">
    <location>
        <begin position="128"/>
        <end position="148"/>
    </location>
</feature>
<dbReference type="InterPro" id="IPR012681">
    <property type="entry name" value="NCS1"/>
</dbReference>
<evidence type="ECO:0000256" key="4">
    <source>
        <dbReference type="ARBA" id="ARBA00022989"/>
    </source>
</evidence>
<dbReference type="InterPro" id="IPR001248">
    <property type="entry name" value="Pur-cyt_permease"/>
</dbReference>
<evidence type="ECO:0000256" key="2">
    <source>
        <dbReference type="ARBA" id="ARBA00008974"/>
    </source>
</evidence>
<dbReference type="Gene3D" id="1.10.4160.10">
    <property type="entry name" value="Hydantoin permease"/>
    <property type="match status" value="1"/>
</dbReference>
<evidence type="ECO:0000256" key="6">
    <source>
        <dbReference type="SAM" id="MobiDB-lite"/>
    </source>
</evidence>
<feature type="transmembrane region" description="Helical" evidence="7">
    <location>
        <begin position="477"/>
        <end position="500"/>
    </location>
</feature>
<dbReference type="PANTHER" id="PTHR30618:SF4">
    <property type="entry name" value="ALLANTOIN PERMEASE"/>
    <property type="match status" value="1"/>
</dbReference>
<evidence type="ECO:0008006" key="10">
    <source>
        <dbReference type="Google" id="ProtNLM"/>
    </source>
</evidence>
<dbReference type="EMBL" id="KN846969">
    <property type="protein sequence ID" value="KIW85446.1"/>
    <property type="molecule type" value="Genomic_DNA"/>
</dbReference>
<feature type="transmembrane region" description="Helical" evidence="7">
    <location>
        <begin position="168"/>
        <end position="186"/>
    </location>
</feature>
<feature type="transmembrane region" description="Helical" evidence="7">
    <location>
        <begin position="235"/>
        <end position="255"/>
    </location>
</feature>
<feature type="transmembrane region" description="Helical" evidence="7">
    <location>
        <begin position="69"/>
        <end position="89"/>
    </location>
</feature>
<comment type="similarity">
    <text evidence="2">Belongs to the purine-cytosine permease (2.A.39) family.</text>
</comment>
<dbReference type="VEuPathDB" id="FungiDB:Z517_00836"/>
<sequence>MSVIKRALRVIELPEEEQGNRWSNEDIRPVPPERQTWGPLQFVELWFLVNLNISTYQTGSSLIATGMTYWQAIIVILVGNALASTFAVLNSVSGAASHLGFPIVSRSVWGMWGAYFPVLNRILTSITWYGVQAVIGGKMIYVCLRSIWLDLDERIPNKIPLSQGITSAQFLGYFLFNLLCCIFIWFRPGQLRPYFHIGSVVVGITLFVLLGWAVGTSKGYGSVFNSKTTISSTELGWQMAAGVMSVIGSIASGILNQNDFTRFAKRPSHVTYTQAFSFMLTSSVMAIVGVVVTAATQNQYGNGTPLWDPSTLFVAIQDKHGSRGRAAAFFLGVVFIVSQLSINVVGNVLAGGLDVASVFPQYINLRRGAYILAVLSVAPVPWKQLASGSTFLSVLSAYAVFLGPMIGLLCVHYWIIQRRLFHIPDLYEGSKKSVYWYKYGINWRTCVSWVCAVVPSMPGFVHAVNPSLKVGTGATRIFSLSFVLGFVIASVLSYVLHWIFPYEYPQTTLLESLIDGQEDENAGSETSGKNVETVLVTESKATSDKATSEA</sequence>
<evidence type="ECO:0000256" key="7">
    <source>
        <dbReference type="SAM" id="Phobius"/>
    </source>
</evidence>
<proteinExistence type="inferred from homology"/>
<reference evidence="8 9" key="1">
    <citation type="submission" date="2015-01" db="EMBL/GenBank/DDBJ databases">
        <title>The Genome Sequence of Fonsecaea pedrosoi CBS 271.37.</title>
        <authorList>
            <consortium name="The Broad Institute Genomics Platform"/>
            <person name="Cuomo C."/>
            <person name="de Hoog S."/>
            <person name="Gorbushina A."/>
            <person name="Stielow B."/>
            <person name="Teixiera M."/>
            <person name="Abouelleil A."/>
            <person name="Chapman S.B."/>
            <person name="Priest M."/>
            <person name="Young S.K."/>
            <person name="Wortman J."/>
            <person name="Nusbaum C."/>
            <person name="Birren B."/>
        </authorList>
    </citation>
    <scope>NUCLEOTIDE SEQUENCE [LARGE SCALE GENOMIC DNA]</scope>
    <source>
        <strain evidence="8 9">CBS 271.37</strain>
    </source>
</reference>
<evidence type="ECO:0000256" key="1">
    <source>
        <dbReference type="ARBA" id="ARBA00004141"/>
    </source>
</evidence>
<name>A0A0D2E5X0_9EURO</name>
<comment type="subcellular location">
    <subcellularLocation>
        <location evidence="1">Membrane</location>
        <topology evidence="1">Multi-pass membrane protein</topology>
    </subcellularLocation>
</comment>
<feature type="transmembrane region" description="Helical" evidence="7">
    <location>
        <begin position="276"/>
        <end position="296"/>
    </location>
</feature>
<evidence type="ECO:0000313" key="9">
    <source>
        <dbReference type="Proteomes" id="UP000053029"/>
    </source>
</evidence>
<dbReference type="GO" id="GO:0015205">
    <property type="term" value="F:nucleobase transmembrane transporter activity"/>
    <property type="evidence" value="ECO:0007669"/>
    <property type="project" value="TreeGrafter"/>
</dbReference>
<dbReference type="PANTHER" id="PTHR30618">
    <property type="entry name" value="NCS1 FAMILY PURINE/PYRIMIDINE TRANSPORTER"/>
    <property type="match status" value="1"/>
</dbReference>
<protein>
    <recommendedName>
        <fullName evidence="10">NCS1 nucleoside transporter</fullName>
    </recommendedName>
</protein>
<dbReference type="HOGENOM" id="CLU_021555_3_1_1"/>
<dbReference type="CDD" id="cd11482">
    <property type="entry name" value="SLC-NCS1sbd_NRT1-like"/>
    <property type="match status" value="1"/>
</dbReference>
<feature type="transmembrane region" description="Helical" evidence="7">
    <location>
        <begin position="436"/>
        <end position="457"/>
    </location>
</feature>
<evidence type="ECO:0000313" key="8">
    <source>
        <dbReference type="EMBL" id="KIW85446.1"/>
    </source>
</evidence>
<dbReference type="InterPro" id="IPR045225">
    <property type="entry name" value="Uracil/uridine/allantoin_perm"/>
</dbReference>
<evidence type="ECO:0000256" key="5">
    <source>
        <dbReference type="ARBA" id="ARBA00023136"/>
    </source>
</evidence>
<feature type="compositionally biased region" description="Basic and acidic residues" evidence="6">
    <location>
        <begin position="541"/>
        <end position="550"/>
    </location>
</feature>
<keyword evidence="5 7" id="KW-0472">Membrane</keyword>
<accession>A0A0D2E5X0</accession>
<keyword evidence="3 7" id="KW-0812">Transmembrane</keyword>
<dbReference type="OrthoDB" id="2018619at2759"/>